<feature type="region of interest" description="Disordered" evidence="1">
    <location>
        <begin position="416"/>
        <end position="535"/>
    </location>
</feature>
<comment type="caution">
    <text evidence="3">The sequence shown here is derived from an EMBL/GenBank/DDBJ whole genome shotgun (WGS) entry which is preliminary data.</text>
</comment>
<feature type="compositionally biased region" description="Polar residues" evidence="1">
    <location>
        <begin position="452"/>
        <end position="470"/>
    </location>
</feature>
<feature type="compositionally biased region" description="Basic and acidic residues" evidence="1">
    <location>
        <begin position="187"/>
        <end position="208"/>
    </location>
</feature>
<feature type="region of interest" description="Disordered" evidence="1">
    <location>
        <begin position="280"/>
        <end position="312"/>
    </location>
</feature>
<dbReference type="AlphaFoldDB" id="A0AAE1B7C2"/>
<feature type="compositionally biased region" description="Polar residues" evidence="1">
    <location>
        <begin position="512"/>
        <end position="521"/>
    </location>
</feature>
<evidence type="ECO:0000256" key="2">
    <source>
        <dbReference type="SAM" id="Phobius"/>
    </source>
</evidence>
<feature type="compositionally biased region" description="Basic and acidic residues" evidence="1">
    <location>
        <begin position="111"/>
        <end position="133"/>
    </location>
</feature>
<reference evidence="3" key="1">
    <citation type="journal article" date="2023" name="G3 (Bethesda)">
        <title>A reference genome for the long-term kleptoplast-retaining sea slug Elysia crispata morphotype clarki.</title>
        <authorList>
            <person name="Eastman K.E."/>
            <person name="Pendleton A.L."/>
            <person name="Shaikh M.A."/>
            <person name="Suttiyut T."/>
            <person name="Ogas R."/>
            <person name="Tomko P."/>
            <person name="Gavelis G."/>
            <person name="Widhalm J.R."/>
            <person name="Wisecaver J.H."/>
        </authorList>
    </citation>
    <scope>NUCLEOTIDE SEQUENCE</scope>
    <source>
        <strain evidence="3">ECLA1</strain>
    </source>
</reference>
<protein>
    <submittedName>
        <fullName evidence="3">Uncharacterized protein</fullName>
    </submittedName>
</protein>
<feature type="transmembrane region" description="Helical" evidence="2">
    <location>
        <begin position="574"/>
        <end position="596"/>
    </location>
</feature>
<feature type="compositionally biased region" description="Polar residues" evidence="1">
    <location>
        <begin position="416"/>
        <end position="427"/>
    </location>
</feature>
<evidence type="ECO:0000256" key="1">
    <source>
        <dbReference type="SAM" id="MobiDB-lite"/>
    </source>
</evidence>
<accession>A0AAE1B7C2</accession>
<dbReference type="Proteomes" id="UP001283361">
    <property type="component" value="Unassembled WGS sequence"/>
</dbReference>
<keyword evidence="2" id="KW-1133">Transmembrane helix</keyword>
<feature type="compositionally biased region" description="Basic and acidic residues" evidence="1">
    <location>
        <begin position="435"/>
        <end position="451"/>
    </location>
</feature>
<evidence type="ECO:0000313" key="4">
    <source>
        <dbReference type="Proteomes" id="UP001283361"/>
    </source>
</evidence>
<sequence>MDETVTETPTPMDETITKTLTPMNETVTKISTPMDETVTKTPTPIFETVTKLSGSLDKTVTKITTIQVDKQRSLHEVKESYTGDHIKTTDRLNPKCDETVAKTSDQPTGDRSAEHPTFLKDGERKPVDDGVAEDLRCGDNAGTKVALIVLDTMVSETNSRRDSHVAGELGNVGLGDKTVEKENEGFNHSIGEKSKVGCDSDAREREKTGFFNRRGKKKNERFLDMIRVMTQSVLQRIGMAVSRTTIKRDDAGSSRKTERRESFTCRNDVHFAEGLDSCKNVSGREGGTSRPLFTRDSGERLDSQEENVRSSQSNSSLCEEFRYTITWTQCVETGRNQENWESFELCSIAGEGTRVAISSHTSQILDRDLFYEAGGSEAGEINQEELMKLSLEENITKGGKPVTVFNAKLHLSAYPGNQISRTGNWPESGSSSGGDGERAAENTSENRRQEKSIYSTNIDKQDKSQTQSYMSSQGGRSRDTRRRERSSGSRRGPVDEGDRESDRGFQDDLQNESDTYASSDRYSFEDEVSTPFTPGNLSAAEAELDHMEKGDRGSLHEDNAFGYQFRSYLSGSPLINAFLTLWQLLLLVISGALLAAAVGVKYYFSYMVISQVKALPMFSTYSEYMVTADENTFNIQFSGYPNTIGTLLIISHGLYLVSHLLYVTYGIHKIQLTLPVAALTTAFVAFAEISIINVVFNPNLITDENIVQELRKKLYTYSVKSNKTFDMSYDYMAVFLRCCGITDEYDFFKTVNLGYDQIQRGGTKTYYKVQIAPTCCRRDVFAKGVTGVDNCAKYSKDQYIEGCFTLLVRYIASGCKYYAIVVWIHLVDTSFHASLYKKKVAMLAQVLEYKTGTDGRFAPLALTHTGSGPHWFWPTLVLTHIGSDPH</sequence>
<feature type="region of interest" description="Disordered" evidence="1">
    <location>
        <begin position="99"/>
        <end position="133"/>
    </location>
</feature>
<organism evidence="3 4">
    <name type="scientific">Elysia crispata</name>
    <name type="common">lettuce slug</name>
    <dbReference type="NCBI Taxonomy" id="231223"/>
    <lineage>
        <taxon>Eukaryota</taxon>
        <taxon>Metazoa</taxon>
        <taxon>Spiralia</taxon>
        <taxon>Lophotrochozoa</taxon>
        <taxon>Mollusca</taxon>
        <taxon>Gastropoda</taxon>
        <taxon>Heterobranchia</taxon>
        <taxon>Euthyneura</taxon>
        <taxon>Panpulmonata</taxon>
        <taxon>Sacoglossa</taxon>
        <taxon>Placobranchoidea</taxon>
        <taxon>Plakobranchidae</taxon>
        <taxon>Elysia</taxon>
    </lineage>
</organism>
<proteinExistence type="predicted"/>
<feature type="compositionally biased region" description="Basic and acidic residues" evidence="1">
    <location>
        <begin position="296"/>
        <end position="308"/>
    </location>
</feature>
<keyword evidence="2" id="KW-0812">Transmembrane</keyword>
<keyword evidence="2" id="KW-0472">Membrane</keyword>
<keyword evidence="4" id="KW-1185">Reference proteome</keyword>
<dbReference type="EMBL" id="JAWDGP010000445">
    <property type="protein sequence ID" value="KAK3800560.1"/>
    <property type="molecule type" value="Genomic_DNA"/>
</dbReference>
<feature type="transmembrane region" description="Helical" evidence="2">
    <location>
        <begin position="644"/>
        <end position="665"/>
    </location>
</feature>
<feature type="region of interest" description="Disordered" evidence="1">
    <location>
        <begin position="187"/>
        <end position="213"/>
    </location>
</feature>
<evidence type="ECO:0000313" key="3">
    <source>
        <dbReference type="EMBL" id="KAK3800560.1"/>
    </source>
</evidence>
<feature type="compositionally biased region" description="Basic and acidic residues" evidence="1">
    <location>
        <begin position="476"/>
        <end position="506"/>
    </location>
</feature>
<gene>
    <name evidence="3" type="ORF">RRG08_013401</name>
</gene>
<name>A0AAE1B7C2_9GAST</name>
<feature type="transmembrane region" description="Helical" evidence="2">
    <location>
        <begin position="672"/>
        <end position="696"/>
    </location>
</feature>